<accession>A0A085WFU1</accession>
<gene>
    <name evidence="2" type="ORF">DB31_1027</name>
</gene>
<feature type="chain" id="PRO_5001799673" description="Cytochrome c domain-containing protein" evidence="1">
    <location>
        <begin position="32"/>
        <end position="105"/>
    </location>
</feature>
<dbReference type="AlphaFoldDB" id="A0A085WFU1"/>
<evidence type="ECO:0008006" key="4">
    <source>
        <dbReference type="Google" id="ProtNLM"/>
    </source>
</evidence>
<proteinExistence type="predicted"/>
<evidence type="ECO:0000313" key="3">
    <source>
        <dbReference type="Proteomes" id="UP000028725"/>
    </source>
</evidence>
<dbReference type="Proteomes" id="UP000028725">
    <property type="component" value="Unassembled WGS sequence"/>
</dbReference>
<reference evidence="2 3" key="1">
    <citation type="submission" date="2014-04" db="EMBL/GenBank/DDBJ databases">
        <title>Genome assembly of Hyalangium minutum DSM 14724.</title>
        <authorList>
            <person name="Sharma G."/>
            <person name="Subramanian S."/>
        </authorList>
    </citation>
    <scope>NUCLEOTIDE SEQUENCE [LARGE SCALE GENOMIC DNA]</scope>
    <source>
        <strain evidence="2 3">DSM 14724</strain>
    </source>
</reference>
<name>A0A085WFU1_9BACT</name>
<comment type="caution">
    <text evidence="2">The sequence shown here is derived from an EMBL/GenBank/DDBJ whole genome shotgun (WGS) entry which is preliminary data.</text>
</comment>
<evidence type="ECO:0000313" key="2">
    <source>
        <dbReference type="EMBL" id="KFE66554.1"/>
    </source>
</evidence>
<keyword evidence="1" id="KW-0732">Signal</keyword>
<protein>
    <recommendedName>
        <fullName evidence="4">Cytochrome c domain-containing protein</fullName>
    </recommendedName>
</protein>
<keyword evidence="3" id="KW-1185">Reference proteome</keyword>
<organism evidence="2 3">
    <name type="scientific">Hyalangium minutum</name>
    <dbReference type="NCBI Taxonomy" id="394096"/>
    <lineage>
        <taxon>Bacteria</taxon>
        <taxon>Pseudomonadati</taxon>
        <taxon>Myxococcota</taxon>
        <taxon>Myxococcia</taxon>
        <taxon>Myxococcales</taxon>
        <taxon>Cystobacterineae</taxon>
        <taxon>Archangiaceae</taxon>
        <taxon>Hyalangium</taxon>
    </lineage>
</organism>
<feature type="signal peptide" evidence="1">
    <location>
        <begin position="1"/>
        <end position="31"/>
    </location>
</feature>
<dbReference type="EMBL" id="JMCB01000010">
    <property type="protein sequence ID" value="KFE66554.1"/>
    <property type="molecule type" value="Genomic_DNA"/>
</dbReference>
<sequence length="105" mass="11203">MESNDMKKPAFPALAAACSLFLIAVPGIALAGVPCVTREFKTTLIKDACTKGGQDEAKKSMKKFLATTKNKVPSIKDCKSCHSALSPNYPRTPDALEQFQKAGGK</sequence>
<evidence type="ECO:0000256" key="1">
    <source>
        <dbReference type="SAM" id="SignalP"/>
    </source>
</evidence>